<proteinExistence type="predicted"/>
<dbReference type="Proteomes" id="UP000228496">
    <property type="component" value="Unassembled WGS sequence"/>
</dbReference>
<organism evidence="2 3">
    <name type="scientific">Candidatus Yanofskybacteria bacterium CG10_big_fil_rev_8_21_14_0_10_36_16</name>
    <dbReference type="NCBI Taxonomy" id="1975096"/>
    <lineage>
        <taxon>Bacteria</taxon>
        <taxon>Candidatus Yanofskyibacteriota</taxon>
    </lineage>
</organism>
<feature type="region of interest" description="Disordered" evidence="1">
    <location>
        <begin position="63"/>
        <end position="83"/>
    </location>
</feature>
<comment type="caution">
    <text evidence="2">The sequence shown here is derived from an EMBL/GenBank/DDBJ whole genome shotgun (WGS) entry which is preliminary data.</text>
</comment>
<reference evidence="2 3" key="1">
    <citation type="submission" date="2017-09" db="EMBL/GenBank/DDBJ databases">
        <title>Depth-based differentiation of microbial function through sediment-hosted aquifers and enrichment of novel symbionts in the deep terrestrial subsurface.</title>
        <authorList>
            <person name="Probst A.J."/>
            <person name="Ladd B."/>
            <person name="Jarett J.K."/>
            <person name="Geller-Mcgrath D.E."/>
            <person name="Sieber C.M."/>
            <person name="Emerson J.B."/>
            <person name="Anantharaman K."/>
            <person name="Thomas B.C."/>
            <person name="Malmstrom R."/>
            <person name="Stieglmeier M."/>
            <person name="Klingl A."/>
            <person name="Woyke T."/>
            <person name="Ryan C.M."/>
            <person name="Banfield J.F."/>
        </authorList>
    </citation>
    <scope>NUCLEOTIDE SEQUENCE [LARGE SCALE GENOMIC DNA]</scope>
    <source>
        <strain evidence="2">CG10_big_fil_rev_8_21_14_0_10_36_16</strain>
    </source>
</reference>
<accession>A0A2J0Q7Q7</accession>
<evidence type="ECO:0000256" key="1">
    <source>
        <dbReference type="SAM" id="MobiDB-lite"/>
    </source>
</evidence>
<gene>
    <name evidence="2" type="ORF">COV29_02460</name>
</gene>
<name>A0A2J0Q7Q7_9BACT</name>
<protein>
    <submittedName>
        <fullName evidence="2">Uncharacterized protein</fullName>
    </submittedName>
</protein>
<dbReference type="EMBL" id="PCXQ01000004">
    <property type="protein sequence ID" value="PJE51112.1"/>
    <property type="molecule type" value="Genomic_DNA"/>
</dbReference>
<dbReference type="Gene3D" id="1.20.5.2950">
    <property type="match status" value="1"/>
</dbReference>
<dbReference type="AlphaFoldDB" id="A0A2J0Q7Q7"/>
<evidence type="ECO:0000313" key="2">
    <source>
        <dbReference type="EMBL" id="PJE51112.1"/>
    </source>
</evidence>
<sequence>MTKNKNNPAEEIIEAEKEAELLIKETQENEEGRLEKAIKEGQARYENAVESIKNEIKEMEDKASAHIKKAEENQESETKSKLEELDKIGDDRINKMANFVVKKITELKDF</sequence>
<evidence type="ECO:0000313" key="3">
    <source>
        <dbReference type="Proteomes" id="UP000228496"/>
    </source>
</evidence>